<evidence type="ECO:0000313" key="1">
    <source>
        <dbReference type="EMBL" id="CDW48572.1"/>
    </source>
</evidence>
<sequence>LNKSSTKNILFHMSFIRSLRVFKLNQPTFFSTLFNGWGGGGSRKIDSLQQNTIYPFCVIDVYICKNTHFKHGRIRWGIRVCLYYLVNKAIESCAVLRQNNTTN</sequence>
<feature type="non-terminal residue" evidence="1">
    <location>
        <position position="1"/>
    </location>
</feature>
<dbReference type="EMBL" id="HACA01031211">
    <property type="protein sequence ID" value="CDW48572.1"/>
    <property type="molecule type" value="Transcribed_RNA"/>
</dbReference>
<reference evidence="1" key="1">
    <citation type="submission" date="2014-05" db="EMBL/GenBank/DDBJ databases">
        <authorList>
            <person name="Chronopoulou M."/>
        </authorList>
    </citation>
    <scope>NUCLEOTIDE SEQUENCE</scope>
    <source>
        <tissue evidence="1">Whole organism</tissue>
    </source>
</reference>
<accession>A0A0K2VEE5</accession>
<name>A0A0K2VEE5_LEPSM</name>
<organism evidence="1">
    <name type="scientific">Lepeophtheirus salmonis</name>
    <name type="common">Salmon louse</name>
    <name type="synonym">Caligus salmonis</name>
    <dbReference type="NCBI Taxonomy" id="72036"/>
    <lineage>
        <taxon>Eukaryota</taxon>
        <taxon>Metazoa</taxon>
        <taxon>Ecdysozoa</taxon>
        <taxon>Arthropoda</taxon>
        <taxon>Crustacea</taxon>
        <taxon>Multicrustacea</taxon>
        <taxon>Hexanauplia</taxon>
        <taxon>Copepoda</taxon>
        <taxon>Siphonostomatoida</taxon>
        <taxon>Caligidae</taxon>
        <taxon>Lepeophtheirus</taxon>
    </lineage>
</organism>
<dbReference type="AlphaFoldDB" id="A0A0K2VEE5"/>
<protein>
    <submittedName>
        <fullName evidence="1">Uncharacterized protein</fullName>
    </submittedName>
</protein>
<proteinExistence type="predicted"/>